<accession>A0A427YT97</accession>
<dbReference type="SMART" id="SM00490">
    <property type="entry name" value="HELICc"/>
    <property type="match status" value="1"/>
</dbReference>
<name>A0A427YT97_9TREE</name>
<dbReference type="OrthoDB" id="10253254at2759"/>
<dbReference type="InterPro" id="IPR007502">
    <property type="entry name" value="Helicase-assoc_dom"/>
</dbReference>
<dbReference type="STRING" id="1890683.A0A427YT97"/>
<evidence type="ECO:0000259" key="13">
    <source>
        <dbReference type="PROSITE" id="PS51192"/>
    </source>
</evidence>
<dbReference type="InterPro" id="IPR049621">
    <property type="entry name" value="S1_DHX8_helicase"/>
</dbReference>
<dbReference type="Pfam" id="PF07717">
    <property type="entry name" value="OB_NTP_bind"/>
    <property type="match status" value="1"/>
</dbReference>
<dbReference type="Pfam" id="PF21010">
    <property type="entry name" value="HA2_C"/>
    <property type="match status" value="1"/>
</dbReference>
<dbReference type="FunFam" id="2.40.50.140:FF:000061">
    <property type="entry name" value="ATP-dependent RNA helicase DHX8"/>
    <property type="match status" value="1"/>
</dbReference>
<evidence type="ECO:0000256" key="3">
    <source>
        <dbReference type="ARBA" id="ARBA00022664"/>
    </source>
</evidence>
<dbReference type="InterPro" id="IPR001650">
    <property type="entry name" value="Helicase_C-like"/>
</dbReference>
<evidence type="ECO:0000256" key="6">
    <source>
        <dbReference type="ARBA" id="ARBA00022806"/>
    </source>
</evidence>
<dbReference type="PROSITE" id="PS51194">
    <property type="entry name" value="HELICASE_CTER"/>
    <property type="match status" value="1"/>
</dbReference>
<evidence type="ECO:0000259" key="12">
    <source>
        <dbReference type="PROSITE" id="PS50126"/>
    </source>
</evidence>
<keyword evidence="8" id="KW-0508">mRNA splicing</keyword>
<dbReference type="GO" id="GO:0016787">
    <property type="term" value="F:hydrolase activity"/>
    <property type="evidence" value="ECO:0007669"/>
    <property type="project" value="UniProtKB-KW"/>
</dbReference>
<keyword evidence="9" id="KW-0539">Nucleus</keyword>
<dbReference type="GO" id="GO:0071013">
    <property type="term" value="C:catalytic step 2 spliceosome"/>
    <property type="evidence" value="ECO:0007669"/>
    <property type="project" value="TreeGrafter"/>
</dbReference>
<gene>
    <name evidence="15" type="primary">PRP22</name>
    <name evidence="15" type="ORF">EHS25_004157</name>
</gene>
<protein>
    <recommendedName>
        <fullName evidence="2">RNA helicase</fullName>
        <ecNumber evidence="2">3.6.4.13</ecNumber>
    </recommendedName>
</protein>
<dbReference type="FunFam" id="3.40.50.300:FF:000191">
    <property type="entry name" value="Pre-mRNA-splicing factor ATP-dependent RNA helicase"/>
    <property type="match status" value="1"/>
</dbReference>
<feature type="domain" description="Helicase C-terminal" evidence="14">
    <location>
        <begin position="713"/>
        <end position="886"/>
    </location>
</feature>
<dbReference type="SMART" id="SM00316">
    <property type="entry name" value="S1"/>
    <property type="match status" value="1"/>
</dbReference>
<dbReference type="CDD" id="cd21691">
    <property type="entry name" value="GH2-like_DHX8"/>
    <property type="match status" value="1"/>
</dbReference>
<dbReference type="InterPro" id="IPR027417">
    <property type="entry name" value="P-loop_NTPase"/>
</dbReference>
<dbReference type="InterPro" id="IPR011545">
    <property type="entry name" value="DEAD/DEAH_box_helicase_dom"/>
</dbReference>
<dbReference type="FunFam" id="1.20.120.1080:FF:000001">
    <property type="entry name" value="Pre-mRNA-splicing factor ATP-dependent RNA helicase"/>
    <property type="match status" value="1"/>
</dbReference>
<dbReference type="Pfam" id="PF00271">
    <property type="entry name" value="Helicase_C"/>
    <property type="match status" value="1"/>
</dbReference>
<dbReference type="SMART" id="SM00847">
    <property type="entry name" value="HA2"/>
    <property type="match status" value="1"/>
</dbReference>
<dbReference type="Gene3D" id="1.20.120.1080">
    <property type="match status" value="1"/>
</dbReference>
<dbReference type="InterPro" id="IPR003029">
    <property type="entry name" value="S1_domain"/>
</dbReference>
<dbReference type="EMBL" id="RSCD01000002">
    <property type="protein sequence ID" value="RSH94354.1"/>
    <property type="molecule type" value="Genomic_DNA"/>
</dbReference>
<dbReference type="GO" id="GO:0003724">
    <property type="term" value="F:RNA helicase activity"/>
    <property type="evidence" value="ECO:0007669"/>
    <property type="project" value="UniProtKB-EC"/>
</dbReference>
<keyword evidence="6 15" id="KW-0347">Helicase</keyword>
<keyword evidence="3" id="KW-0507">mRNA processing</keyword>
<dbReference type="GO" id="GO:0005524">
    <property type="term" value="F:ATP binding"/>
    <property type="evidence" value="ECO:0007669"/>
    <property type="project" value="UniProtKB-KW"/>
</dbReference>
<dbReference type="InterPro" id="IPR011709">
    <property type="entry name" value="DEAD-box_helicase_OB_fold"/>
</dbReference>
<dbReference type="SUPFAM" id="SSF52540">
    <property type="entry name" value="P-loop containing nucleoside triphosphate hydrolases"/>
    <property type="match status" value="1"/>
</dbReference>
<keyword evidence="16" id="KW-1185">Reference proteome</keyword>
<dbReference type="InterPro" id="IPR002464">
    <property type="entry name" value="DNA/RNA_helicase_DEAH_CS"/>
</dbReference>
<dbReference type="FunFam" id="3.40.50.300:FF:000101">
    <property type="entry name" value="Pre-mRNA-splicing factor ATP-dependent RNA helicase"/>
    <property type="match status" value="1"/>
</dbReference>
<dbReference type="GO" id="GO:0005684">
    <property type="term" value="C:U2-type spliceosomal complex"/>
    <property type="evidence" value="ECO:0007669"/>
    <property type="project" value="UniProtKB-ARBA"/>
</dbReference>
<dbReference type="PROSITE" id="PS51192">
    <property type="entry name" value="HELICASE_ATP_BIND_1"/>
    <property type="match status" value="1"/>
</dbReference>
<feature type="compositionally biased region" description="Basic and acidic residues" evidence="11">
    <location>
        <begin position="175"/>
        <end position="184"/>
    </location>
</feature>
<feature type="compositionally biased region" description="Basic and acidic residues" evidence="11">
    <location>
        <begin position="202"/>
        <end position="215"/>
    </location>
</feature>
<feature type="region of interest" description="Disordered" evidence="11">
    <location>
        <begin position="94"/>
        <end position="215"/>
    </location>
</feature>
<feature type="domain" description="S1 motif" evidence="12">
    <location>
        <begin position="220"/>
        <end position="290"/>
    </location>
</feature>
<dbReference type="InterPro" id="IPR014001">
    <property type="entry name" value="Helicase_ATP-bd"/>
</dbReference>
<feature type="domain" description="Helicase ATP-binding" evidence="13">
    <location>
        <begin position="525"/>
        <end position="688"/>
    </location>
</feature>
<evidence type="ECO:0000259" key="14">
    <source>
        <dbReference type="PROSITE" id="PS51194"/>
    </source>
</evidence>
<evidence type="ECO:0000256" key="7">
    <source>
        <dbReference type="ARBA" id="ARBA00022840"/>
    </source>
</evidence>
<dbReference type="AlphaFoldDB" id="A0A427YT97"/>
<dbReference type="SUPFAM" id="SSF50249">
    <property type="entry name" value="Nucleic acid-binding proteins"/>
    <property type="match status" value="1"/>
</dbReference>
<keyword evidence="4" id="KW-0547">Nucleotide-binding</keyword>
<dbReference type="InterPro" id="IPR048333">
    <property type="entry name" value="HA2_WH"/>
</dbReference>
<dbReference type="CDD" id="cd18791">
    <property type="entry name" value="SF2_C_RHA"/>
    <property type="match status" value="1"/>
</dbReference>
<keyword evidence="7" id="KW-0067">ATP-binding</keyword>
<dbReference type="PANTHER" id="PTHR18934">
    <property type="entry name" value="ATP-DEPENDENT RNA HELICASE"/>
    <property type="match status" value="1"/>
</dbReference>
<dbReference type="Gene3D" id="2.40.50.140">
    <property type="entry name" value="Nucleic acid-binding proteins"/>
    <property type="match status" value="1"/>
</dbReference>
<dbReference type="InterPro" id="IPR012340">
    <property type="entry name" value="NA-bd_OB-fold"/>
</dbReference>
<comment type="subcellular location">
    <subcellularLocation>
        <location evidence="1">Nucleus</location>
    </subcellularLocation>
</comment>
<evidence type="ECO:0000313" key="15">
    <source>
        <dbReference type="EMBL" id="RSH94354.1"/>
    </source>
</evidence>
<reference evidence="15 16" key="1">
    <citation type="submission" date="2018-11" db="EMBL/GenBank/DDBJ databases">
        <title>Genome sequence of Saitozyma podzolica DSM 27192.</title>
        <authorList>
            <person name="Aliyu H."/>
            <person name="Gorte O."/>
            <person name="Ochsenreither K."/>
        </authorList>
    </citation>
    <scope>NUCLEOTIDE SEQUENCE [LARGE SCALE GENOMIC DNA]</scope>
    <source>
        <strain evidence="15 16">DSM 27192</strain>
    </source>
</reference>
<evidence type="ECO:0000313" key="16">
    <source>
        <dbReference type="Proteomes" id="UP000279259"/>
    </source>
</evidence>
<evidence type="ECO:0000256" key="10">
    <source>
        <dbReference type="ARBA" id="ARBA00047984"/>
    </source>
</evidence>
<evidence type="ECO:0000256" key="11">
    <source>
        <dbReference type="SAM" id="MobiDB-lite"/>
    </source>
</evidence>
<evidence type="ECO:0000256" key="5">
    <source>
        <dbReference type="ARBA" id="ARBA00022801"/>
    </source>
</evidence>
<evidence type="ECO:0000256" key="9">
    <source>
        <dbReference type="ARBA" id="ARBA00023242"/>
    </source>
</evidence>
<dbReference type="PROSITE" id="PS00690">
    <property type="entry name" value="DEAH_ATP_HELICASE"/>
    <property type="match status" value="1"/>
</dbReference>
<dbReference type="GO" id="GO:0000390">
    <property type="term" value="P:spliceosomal complex disassembly"/>
    <property type="evidence" value="ECO:0007669"/>
    <property type="project" value="TreeGrafter"/>
</dbReference>
<dbReference type="GO" id="GO:0003723">
    <property type="term" value="F:RNA binding"/>
    <property type="evidence" value="ECO:0007669"/>
    <property type="project" value="TreeGrafter"/>
</dbReference>
<dbReference type="Proteomes" id="UP000279259">
    <property type="component" value="Unassembled WGS sequence"/>
</dbReference>
<organism evidence="15 16">
    <name type="scientific">Saitozyma podzolica</name>
    <dbReference type="NCBI Taxonomy" id="1890683"/>
    <lineage>
        <taxon>Eukaryota</taxon>
        <taxon>Fungi</taxon>
        <taxon>Dikarya</taxon>
        <taxon>Basidiomycota</taxon>
        <taxon>Agaricomycotina</taxon>
        <taxon>Tremellomycetes</taxon>
        <taxon>Tremellales</taxon>
        <taxon>Trimorphomycetaceae</taxon>
        <taxon>Saitozyma</taxon>
    </lineage>
</organism>
<dbReference type="EC" id="3.6.4.13" evidence="2"/>
<dbReference type="CDD" id="cd05684">
    <property type="entry name" value="S1_DHX8_helicase"/>
    <property type="match status" value="1"/>
</dbReference>
<comment type="catalytic activity">
    <reaction evidence="10">
        <text>ATP + H2O = ADP + phosphate + H(+)</text>
        <dbReference type="Rhea" id="RHEA:13065"/>
        <dbReference type="ChEBI" id="CHEBI:15377"/>
        <dbReference type="ChEBI" id="CHEBI:15378"/>
        <dbReference type="ChEBI" id="CHEBI:30616"/>
        <dbReference type="ChEBI" id="CHEBI:43474"/>
        <dbReference type="ChEBI" id="CHEBI:456216"/>
        <dbReference type="EC" id="3.6.4.13"/>
    </reaction>
</comment>
<evidence type="ECO:0000256" key="1">
    <source>
        <dbReference type="ARBA" id="ARBA00004123"/>
    </source>
</evidence>
<keyword evidence="5" id="KW-0378">Hydrolase</keyword>
<feature type="compositionally biased region" description="Basic and acidic residues" evidence="11">
    <location>
        <begin position="129"/>
        <end position="146"/>
    </location>
</feature>
<dbReference type="SMART" id="SM00487">
    <property type="entry name" value="DEXDc"/>
    <property type="match status" value="1"/>
</dbReference>
<dbReference type="Gene3D" id="3.40.50.300">
    <property type="entry name" value="P-loop containing nucleotide triphosphate hydrolases"/>
    <property type="match status" value="2"/>
</dbReference>
<comment type="caution">
    <text evidence="15">The sequence shown here is derived from an EMBL/GenBank/DDBJ whole genome shotgun (WGS) entry which is preliminary data.</text>
</comment>
<evidence type="ECO:0000256" key="4">
    <source>
        <dbReference type="ARBA" id="ARBA00022741"/>
    </source>
</evidence>
<sequence length="1179" mass="131279">MSTDKELYKLELLSLVSRVSQELFNHTKLQDKNLAEFVIALHEQSKNLPTFQTKLGEIGADFPEWFVKNLDRLIVTMHPKYKRKAAKAKAAAAKSAGGTLETTDEKKNLQSRKFPGLSVPDSAWTPAEKYLEERDRKELPEKKPSLFDDDPMAQLSAIGARRSRPAAEDFIDGEPSSKRGRDNGFARSDGYAGSNGYARDNGYADRGRPRPTVDDRPVLYKIYDGTVNNVRDFGAFVVLDGVAGRTEGMVHVSNIAGGRVNSAADVLKRNQRVKVKVMSVAGTKYGLSMKDVDQNTGADLSPHLYIRSPEEVAQEERRVAARAASGSNATPLIHVDERRGTSAKRLSSPERFEIKQLIASGAVNAADYPDIDEDFNAAIANPEIEQDIDIEVNEIEPSFLSGQTKITLELSPVKIIKAPDGSLNRAAMAGASLAKERRDLKRLEQNESADSDSRDVNQPWLDPMARQNERQFASDVKGNLLGQKAAQTPAWKAANKISTYGKITSLSIQEQRRSLPIYKLRDQLVQAVRENQILVVVGDTGSGKTTQMAQYLAEEGLLERGKLGCTQPRKVAAVSVSKRVAEEVGCRLGAEVGYTIRFEDLTSPETKIKFMTDGMLLRELLVDPDCSKYAVIMLDEAHERTIATDVLFGLMKKACKRRPDLKLICTSATLDAAKFATYFWGCPIFTIPGRTFPVETLYTKEPEPDYLEASLITILQIHLMEPEGDILLFLTGQEEIDTACEVLYERVKALGPQVPELLILPVYAALPSEMQSRIFDPAPPGARKVVIATNIAETSITIDGIYYVIDPGFAKQNAYDPKLGMDSLVVTPISQAQARQRAGRAGRTGPGKCYRLYTEIAYRNEMLPNPIPEIQRTNLASTILTLKAMGVNDLIHFDFMDPPPAATMLTALEQLYALGALDDEGLLTRIGRKMADFPLDPPLSKMLIKSVEYGCSEEALTIVAMLQAGGQIYYRPKDKQAQADAKKAKFHQPEGDLLTLLAVYNGWKVSKFSNPWCFENFIHTRAMKTAQDVRKQLIGIMDRYKHDLVSCGANYNRVRMAICSGFFRNAAKKDPTEGYKTLVEGTPVSIHPSSALFQRPPEWCIYYELVLTAKEYMHQVTVIEPKWLSEVAPTFFRVADLNKISKRKAQEKIEPLFDRFATDKDDWRLSKQKRPTRSSQTFG</sequence>
<evidence type="ECO:0000256" key="2">
    <source>
        <dbReference type="ARBA" id="ARBA00012552"/>
    </source>
</evidence>
<dbReference type="InterPro" id="IPR049588">
    <property type="entry name" value="DHX8_GH2-like"/>
</dbReference>
<dbReference type="Pfam" id="PF00270">
    <property type="entry name" value="DEAD"/>
    <property type="match status" value="1"/>
</dbReference>
<dbReference type="PANTHER" id="PTHR18934:SF85">
    <property type="entry name" value="ATP-DEPENDENT RNA HELICASE DHX8"/>
    <property type="match status" value="1"/>
</dbReference>
<evidence type="ECO:0000256" key="8">
    <source>
        <dbReference type="ARBA" id="ARBA00023187"/>
    </source>
</evidence>
<dbReference type="Pfam" id="PF04408">
    <property type="entry name" value="WHD_HA2"/>
    <property type="match status" value="1"/>
</dbReference>
<proteinExistence type="predicted"/>
<dbReference type="Pfam" id="PF00575">
    <property type="entry name" value="S1"/>
    <property type="match status" value="1"/>
</dbReference>
<dbReference type="PROSITE" id="PS50126">
    <property type="entry name" value="S1"/>
    <property type="match status" value="1"/>
</dbReference>